<evidence type="ECO:0000313" key="1">
    <source>
        <dbReference type="EMBL" id="SFL50643.1"/>
    </source>
</evidence>
<evidence type="ECO:0008006" key="3">
    <source>
        <dbReference type="Google" id="ProtNLM"/>
    </source>
</evidence>
<sequence>MRGLLILAAIVLSGCMSTTSVSTKQATVEPREIFWAKNVLAEQTLDPGAARFRDIFVADLSNGDRVYCGEMNAANGVGGYLGFTPFYMRRSGEAIKALNWEARSADFSAEKCADARDGALRINKV</sequence>
<accession>A0A1I4I9C1</accession>
<dbReference type="OrthoDB" id="7433579at2"/>
<gene>
    <name evidence="1" type="ORF">SAMN04488042_101488</name>
</gene>
<dbReference type="EMBL" id="FOTQ01000001">
    <property type="protein sequence ID" value="SFL50643.1"/>
    <property type="molecule type" value="Genomic_DNA"/>
</dbReference>
<organism evidence="1 2">
    <name type="scientific">Shimia aestuarii</name>
    <dbReference type="NCBI Taxonomy" id="254406"/>
    <lineage>
        <taxon>Bacteria</taxon>
        <taxon>Pseudomonadati</taxon>
        <taxon>Pseudomonadota</taxon>
        <taxon>Alphaproteobacteria</taxon>
        <taxon>Rhodobacterales</taxon>
        <taxon>Roseobacteraceae</taxon>
    </lineage>
</organism>
<dbReference type="PROSITE" id="PS51257">
    <property type="entry name" value="PROKAR_LIPOPROTEIN"/>
    <property type="match status" value="1"/>
</dbReference>
<protein>
    <recommendedName>
        <fullName evidence="3">Lipoprotein</fullName>
    </recommendedName>
</protein>
<proteinExistence type="predicted"/>
<dbReference type="RefSeq" id="WP_093090534.1">
    <property type="nucleotide sequence ID" value="NZ_FOTQ01000001.1"/>
</dbReference>
<reference evidence="1 2" key="1">
    <citation type="submission" date="2016-10" db="EMBL/GenBank/DDBJ databases">
        <authorList>
            <person name="de Groot N.N."/>
        </authorList>
    </citation>
    <scope>NUCLEOTIDE SEQUENCE [LARGE SCALE GENOMIC DNA]</scope>
    <source>
        <strain evidence="1 2">DSM 15283</strain>
    </source>
</reference>
<evidence type="ECO:0000313" key="2">
    <source>
        <dbReference type="Proteomes" id="UP000199144"/>
    </source>
</evidence>
<keyword evidence="2" id="KW-1185">Reference proteome</keyword>
<dbReference type="Proteomes" id="UP000199144">
    <property type="component" value="Unassembled WGS sequence"/>
</dbReference>
<name>A0A1I4I9C1_9RHOB</name>
<dbReference type="AlphaFoldDB" id="A0A1I4I9C1"/>